<feature type="region of interest" description="Disordered" evidence="1">
    <location>
        <begin position="43"/>
        <end position="136"/>
    </location>
</feature>
<dbReference type="VEuPathDB" id="FungiDB:TERG_04695"/>
<dbReference type="HOGENOM" id="CLU_1161868_0_0_1"/>
<proteinExistence type="predicted"/>
<dbReference type="OrthoDB" id="5288828at2759"/>
<name>F2SP32_TRIRC</name>
<gene>
    <name evidence="2" type="ORF">TERG_04695</name>
</gene>
<dbReference type="Proteomes" id="UP000008864">
    <property type="component" value="Unassembled WGS sequence"/>
</dbReference>
<dbReference type="STRING" id="559305.F2SP32"/>
<dbReference type="PANTHER" id="PTHR38113:SF1">
    <property type="entry name" value="DUF2293 DOMAIN-CONTAINING PROTEIN"/>
    <property type="match status" value="1"/>
</dbReference>
<sequence length="239" mass="27363">MTSFQEARASVEEPTLAKLVLWRGDDENGTTVLEDVFREVIVISDDEDDERDGEEQAAELPLPPPPPRPHHEIPRESMELVSRNTTERQVPLNYGTPRDSHFATRSFAPQNSRQNPSSPSVITIDTPSQHSERRTNDHRGFRRYEAWDRARTRYSHLVNGAAAPAVPEQRSPRYSQAKPRQGFPGRGEDHRTFQKLRLKLRRILSASVPLPIAARAEFCRDCRDCRSRRDRGTGSIAWF</sequence>
<feature type="compositionally biased region" description="Acidic residues" evidence="1">
    <location>
        <begin position="44"/>
        <end position="57"/>
    </location>
</feature>
<evidence type="ECO:0000313" key="2">
    <source>
        <dbReference type="EMBL" id="EGD88443.1"/>
    </source>
</evidence>
<reference evidence="3" key="1">
    <citation type="journal article" date="2012" name="MBio">
        <title>Comparative genome analysis of Trichophyton rubrum and related dermatophytes reveals candidate genes involved in infection.</title>
        <authorList>
            <person name="Martinez D.A."/>
            <person name="Oliver B.G."/>
            <person name="Graeser Y."/>
            <person name="Goldberg J.M."/>
            <person name="Li W."/>
            <person name="Martinez-Rossi N.M."/>
            <person name="Monod M."/>
            <person name="Shelest E."/>
            <person name="Barton R.C."/>
            <person name="Birch E."/>
            <person name="Brakhage A.A."/>
            <person name="Chen Z."/>
            <person name="Gurr S.J."/>
            <person name="Heiman D."/>
            <person name="Heitman J."/>
            <person name="Kosti I."/>
            <person name="Rossi A."/>
            <person name="Saif S."/>
            <person name="Samalova M."/>
            <person name="Saunders C.W."/>
            <person name="Shea T."/>
            <person name="Summerbell R.C."/>
            <person name="Xu J."/>
            <person name="Young S."/>
            <person name="Zeng Q."/>
            <person name="Birren B.W."/>
            <person name="Cuomo C.A."/>
            <person name="White T.C."/>
        </authorList>
    </citation>
    <scope>NUCLEOTIDE SEQUENCE [LARGE SCALE GENOMIC DNA]</scope>
    <source>
        <strain evidence="3">ATCC MYA-4607 / CBS 118892</strain>
    </source>
</reference>
<dbReference type="eggNOG" id="ENOG502SQ7Q">
    <property type="taxonomic scope" value="Eukaryota"/>
</dbReference>
<accession>F2SP32</accession>
<feature type="compositionally biased region" description="Low complexity" evidence="1">
    <location>
        <begin position="109"/>
        <end position="120"/>
    </location>
</feature>
<dbReference type="GeneID" id="10379566"/>
<dbReference type="RefSeq" id="XP_003235638.1">
    <property type="nucleotide sequence ID" value="XM_003235590.1"/>
</dbReference>
<dbReference type="InParanoid" id="F2SP32"/>
<dbReference type="EMBL" id="GG700651">
    <property type="protein sequence ID" value="EGD88443.1"/>
    <property type="molecule type" value="Genomic_DNA"/>
</dbReference>
<organism evidence="2 3">
    <name type="scientific">Trichophyton rubrum (strain ATCC MYA-4607 / CBS 118892)</name>
    <name type="common">Athlete's foot fungus</name>
    <dbReference type="NCBI Taxonomy" id="559305"/>
    <lineage>
        <taxon>Eukaryota</taxon>
        <taxon>Fungi</taxon>
        <taxon>Dikarya</taxon>
        <taxon>Ascomycota</taxon>
        <taxon>Pezizomycotina</taxon>
        <taxon>Eurotiomycetes</taxon>
        <taxon>Eurotiomycetidae</taxon>
        <taxon>Onygenales</taxon>
        <taxon>Arthrodermataceae</taxon>
        <taxon>Trichophyton</taxon>
    </lineage>
</organism>
<feature type="compositionally biased region" description="Basic and acidic residues" evidence="1">
    <location>
        <begin position="69"/>
        <end position="78"/>
    </location>
</feature>
<evidence type="ECO:0000313" key="3">
    <source>
        <dbReference type="Proteomes" id="UP000008864"/>
    </source>
</evidence>
<protein>
    <submittedName>
        <fullName evidence="2">Uncharacterized protein</fullName>
    </submittedName>
</protein>
<evidence type="ECO:0000256" key="1">
    <source>
        <dbReference type="SAM" id="MobiDB-lite"/>
    </source>
</evidence>
<keyword evidence="3" id="KW-1185">Reference proteome</keyword>
<feature type="region of interest" description="Disordered" evidence="1">
    <location>
        <begin position="163"/>
        <end position="189"/>
    </location>
</feature>
<dbReference type="PANTHER" id="PTHR38113">
    <property type="match status" value="1"/>
</dbReference>
<dbReference type="AlphaFoldDB" id="F2SP32"/>